<comment type="caution">
    <text evidence="2">The sequence shown here is derived from an EMBL/GenBank/DDBJ whole genome shotgun (WGS) entry which is preliminary data.</text>
</comment>
<feature type="signal peptide" evidence="1">
    <location>
        <begin position="1"/>
        <end position="16"/>
    </location>
</feature>
<gene>
    <name evidence="2" type="ORF">ABIE19_001437</name>
</gene>
<keyword evidence="1" id="KW-0732">Signal</keyword>
<name>A0ABV2RAC2_9CAUL</name>
<protein>
    <submittedName>
        <fullName evidence="2">Uncharacterized protein</fullName>
    </submittedName>
</protein>
<organism evidence="2 3">
    <name type="scientific">Brevundimonas faecalis</name>
    <dbReference type="NCBI Taxonomy" id="947378"/>
    <lineage>
        <taxon>Bacteria</taxon>
        <taxon>Pseudomonadati</taxon>
        <taxon>Pseudomonadota</taxon>
        <taxon>Alphaproteobacteria</taxon>
        <taxon>Caulobacterales</taxon>
        <taxon>Caulobacteraceae</taxon>
        <taxon>Brevundimonas</taxon>
    </lineage>
</organism>
<accession>A0ABV2RAC2</accession>
<feature type="chain" id="PRO_5045295762" evidence="1">
    <location>
        <begin position="17"/>
        <end position="52"/>
    </location>
</feature>
<dbReference type="EMBL" id="JBEPTF010000001">
    <property type="protein sequence ID" value="MET4683528.1"/>
    <property type="molecule type" value="Genomic_DNA"/>
</dbReference>
<keyword evidence="3" id="KW-1185">Reference proteome</keyword>
<proteinExistence type="predicted"/>
<sequence>MLLALVSVLLVNPVMAQDSVTSAQLDSHVACVAAFDEVVWHVNASSEPINLC</sequence>
<reference evidence="2 3" key="1">
    <citation type="submission" date="2024-06" db="EMBL/GenBank/DDBJ databases">
        <title>Sorghum-associated microbial communities from plants grown in Nebraska, USA.</title>
        <authorList>
            <person name="Schachtman D."/>
        </authorList>
    </citation>
    <scope>NUCLEOTIDE SEQUENCE [LARGE SCALE GENOMIC DNA]</scope>
    <source>
        <strain evidence="2 3">2814</strain>
    </source>
</reference>
<evidence type="ECO:0000313" key="3">
    <source>
        <dbReference type="Proteomes" id="UP001549313"/>
    </source>
</evidence>
<dbReference type="Proteomes" id="UP001549313">
    <property type="component" value="Unassembled WGS sequence"/>
</dbReference>
<dbReference type="RefSeq" id="WP_354088446.1">
    <property type="nucleotide sequence ID" value="NZ_JBEPTF010000001.1"/>
</dbReference>
<evidence type="ECO:0000313" key="2">
    <source>
        <dbReference type="EMBL" id="MET4683528.1"/>
    </source>
</evidence>
<evidence type="ECO:0000256" key="1">
    <source>
        <dbReference type="SAM" id="SignalP"/>
    </source>
</evidence>